<feature type="region of interest" description="Disordered" evidence="1">
    <location>
        <begin position="231"/>
        <end position="258"/>
    </location>
</feature>
<organism evidence="2 3">
    <name type="scientific">Streptomyces antioxidans</name>
    <dbReference type="NCBI Taxonomy" id="1507734"/>
    <lineage>
        <taxon>Bacteria</taxon>
        <taxon>Bacillati</taxon>
        <taxon>Actinomycetota</taxon>
        <taxon>Actinomycetes</taxon>
        <taxon>Kitasatosporales</taxon>
        <taxon>Streptomycetaceae</taxon>
        <taxon>Streptomyces</taxon>
    </lineage>
</organism>
<dbReference type="AlphaFoldDB" id="A0A1V4CYE4"/>
<accession>A0A1V4CYE4</accession>
<keyword evidence="3" id="KW-1185">Reference proteome</keyword>
<reference evidence="2" key="1">
    <citation type="submission" date="2016-12" db="EMBL/GenBank/DDBJ databases">
        <title>Genome sequence of Streptomyces antioxidans MUSC 164.</title>
        <authorList>
            <person name="Lee L.-H."/>
            <person name="Ser H.-L."/>
        </authorList>
    </citation>
    <scope>NUCLEOTIDE SEQUENCE [LARGE SCALE GENOMIC DNA]</scope>
    <source>
        <strain evidence="2">MUSC 164</strain>
    </source>
</reference>
<evidence type="ECO:0000313" key="3">
    <source>
        <dbReference type="Proteomes" id="UP000033615"/>
    </source>
</evidence>
<name>A0A1V4CYE4_9ACTN</name>
<sequence length="310" mass="34123">MAAPGSDIEHGYPHLDTVRAAITALYHRLSRDTVDTFGLSVVPGDVAFADQDDLYLGVQRVARVMVQHLRLPDARMIVSFREMRHAGNVELAAGPEYFIELNSRFKTHRRDIGAALAHEVTHVYLHRLDLSFPGTRDNEILTDTTAAYLGTGWLLLDAYRQDSVSSQKLGYLTPEEFGYVLAMRALLFDEDPSPWFTSPQAYEAYTKGLELARRERARPPLTAAGWTGRRRYAKERRAAQSGHPSPTGGDSSGGGSAAGGTAAGDYAFDAGPPLSVSFPCPTCRQRIRVPVRGRLRARCGLCRTVLECDT</sequence>
<comment type="caution">
    <text evidence="2">The sequence shown here is derived from an EMBL/GenBank/DDBJ whole genome shotgun (WGS) entry which is preliminary data.</text>
</comment>
<dbReference type="OrthoDB" id="4298528at2"/>
<dbReference type="Proteomes" id="UP000033615">
    <property type="component" value="Unassembled WGS sequence"/>
</dbReference>
<proteinExistence type="predicted"/>
<evidence type="ECO:0000313" key="2">
    <source>
        <dbReference type="EMBL" id="OPF73601.1"/>
    </source>
</evidence>
<gene>
    <name evidence="2" type="ORF">VT50_0228520</name>
</gene>
<protein>
    <submittedName>
        <fullName evidence="2">Uncharacterized protein</fullName>
    </submittedName>
</protein>
<dbReference type="EMBL" id="LAKD02000088">
    <property type="protein sequence ID" value="OPF73601.1"/>
    <property type="molecule type" value="Genomic_DNA"/>
</dbReference>
<dbReference type="RefSeq" id="WP_046087907.1">
    <property type="nucleotide sequence ID" value="NZ_LAKD02000088.1"/>
</dbReference>
<evidence type="ECO:0000256" key="1">
    <source>
        <dbReference type="SAM" id="MobiDB-lite"/>
    </source>
</evidence>